<feature type="active site" evidence="2">
    <location>
        <position position="218"/>
    </location>
</feature>
<reference evidence="5 6" key="1">
    <citation type="journal article" date="2016" name="Nat. Commun.">
        <title>Thousands of microbial genomes shed light on interconnected biogeochemical processes in an aquifer system.</title>
        <authorList>
            <person name="Anantharaman K."/>
            <person name="Brown C.T."/>
            <person name="Hug L.A."/>
            <person name="Sharon I."/>
            <person name="Castelle C.J."/>
            <person name="Probst A.J."/>
            <person name="Thomas B.C."/>
            <person name="Singh A."/>
            <person name="Wilkins M.J."/>
            <person name="Karaoz U."/>
            <person name="Brodie E.L."/>
            <person name="Williams K.H."/>
            <person name="Hubbard S.S."/>
            <person name="Banfield J.F."/>
        </authorList>
    </citation>
    <scope>NUCLEOTIDE SEQUENCE [LARGE SCALE GENOMIC DNA]</scope>
</reference>
<dbReference type="InterPro" id="IPR003812">
    <property type="entry name" value="Fido"/>
</dbReference>
<sequence length="388" mass="44409">METNLMKSIQIGINKEQKEGFKAFIPNPFPPKENFDFDSKILKKNNEATRLLGKLDGITKLLPDADFFLLMYLRKDAASSSQIEGTMATMIDAIEAEVKINTNIPEDVDDILHYIKALNYGMKRIVADDFPLTLRFIRELHEKLMHKARATHFSDPGEFRKTQNWIGGTRPDNARFVPPPVDAMHKALTDLENYMHDEDGTLTVIKAGLLHAQFETIHPFLDGNGRTGRMLITFYLWKEKFLEKPVLFLSSYFKKHQQLYYEKLFGYHHGVVSDWVDFFLDGVIEIANEAIDIVGKITMLRQQDMGKVQTLGKRASESAIKVLPKLYGQPIVNNTVVQKWTGFTRAGAQTVIDRFIKIGILTPKDKDKKYGQSYIYDEYVSLFSGAEK</sequence>
<dbReference type="EMBL" id="MFUR01000003">
    <property type="protein sequence ID" value="OGI87354.1"/>
    <property type="molecule type" value="Genomic_DNA"/>
</dbReference>
<dbReference type="Proteomes" id="UP000177001">
    <property type="component" value="Unassembled WGS sequence"/>
</dbReference>
<feature type="binding site" evidence="3">
    <location>
        <begin position="260"/>
        <end position="261"/>
    </location>
    <ligand>
        <name>ATP</name>
        <dbReference type="ChEBI" id="CHEBI:30616"/>
    </ligand>
</feature>
<dbReference type="InterPro" id="IPR026287">
    <property type="entry name" value="SoFic-like"/>
</dbReference>
<dbReference type="PANTHER" id="PTHR13504">
    <property type="entry name" value="FIDO DOMAIN-CONTAINING PROTEIN DDB_G0283145"/>
    <property type="match status" value="1"/>
</dbReference>
<dbReference type="SUPFAM" id="SSF140931">
    <property type="entry name" value="Fic-like"/>
    <property type="match status" value="1"/>
</dbReference>
<gene>
    <name evidence="5" type="ORF">A3A91_02565</name>
</gene>
<feature type="binding site" evidence="1">
    <location>
        <position position="218"/>
    </location>
    <ligand>
        <name>ATP</name>
        <dbReference type="ChEBI" id="CHEBI:30616"/>
    </ligand>
</feature>
<evidence type="ECO:0000313" key="6">
    <source>
        <dbReference type="Proteomes" id="UP000177001"/>
    </source>
</evidence>
<organism evidence="5 6">
    <name type="scientific">Candidatus Nomurabacteria bacterium RIFCSPLOWO2_01_FULL_36_16</name>
    <dbReference type="NCBI Taxonomy" id="1801767"/>
    <lineage>
        <taxon>Bacteria</taxon>
        <taxon>Candidatus Nomuraibacteriota</taxon>
    </lineage>
</organism>
<dbReference type="AlphaFoldDB" id="A0A1F6X025"/>
<proteinExistence type="predicted"/>
<feature type="binding site" evidence="3">
    <location>
        <begin position="222"/>
        <end position="229"/>
    </location>
    <ligand>
        <name>ATP</name>
        <dbReference type="ChEBI" id="CHEBI:30616"/>
    </ligand>
</feature>
<feature type="binding site" evidence="1">
    <location>
        <begin position="223"/>
        <end position="229"/>
    </location>
    <ligand>
        <name>ATP</name>
        <dbReference type="ChEBI" id="CHEBI:30616"/>
    </ligand>
</feature>
<dbReference type="Pfam" id="PF02661">
    <property type="entry name" value="Fic"/>
    <property type="match status" value="1"/>
</dbReference>
<evidence type="ECO:0000256" key="1">
    <source>
        <dbReference type="PIRSR" id="PIRSR038925-1"/>
    </source>
</evidence>
<keyword evidence="1" id="KW-0547">Nucleotide-binding</keyword>
<dbReference type="PROSITE" id="PS51459">
    <property type="entry name" value="FIDO"/>
    <property type="match status" value="1"/>
</dbReference>
<evidence type="ECO:0000256" key="3">
    <source>
        <dbReference type="PIRSR" id="PIRSR640198-2"/>
    </source>
</evidence>
<evidence type="ECO:0000256" key="2">
    <source>
        <dbReference type="PIRSR" id="PIRSR640198-1"/>
    </source>
</evidence>
<feature type="domain" description="Fido" evidence="4">
    <location>
        <begin position="132"/>
        <end position="281"/>
    </location>
</feature>
<protein>
    <recommendedName>
        <fullName evidence="4">Fido domain-containing protein</fullName>
    </recommendedName>
</protein>
<feature type="binding site" evidence="1">
    <location>
        <position position="84"/>
    </location>
    <ligand>
        <name>ATP</name>
        <dbReference type="ChEBI" id="CHEBI:30616"/>
    </ligand>
</feature>
<dbReference type="PIRSF" id="PIRSF038925">
    <property type="entry name" value="AMP-prot_trans"/>
    <property type="match status" value="1"/>
</dbReference>
<name>A0A1F6X025_9BACT</name>
<evidence type="ECO:0000313" key="5">
    <source>
        <dbReference type="EMBL" id="OGI87354.1"/>
    </source>
</evidence>
<accession>A0A1F6X025</accession>
<dbReference type="InterPro" id="IPR036597">
    <property type="entry name" value="Fido-like_dom_sf"/>
</dbReference>
<dbReference type="Pfam" id="PF13784">
    <property type="entry name" value="Fic_N"/>
    <property type="match status" value="1"/>
</dbReference>
<dbReference type="InterPro" id="IPR025758">
    <property type="entry name" value="Fic/DOC_N"/>
</dbReference>
<feature type="binding site" evidence="1">
    <location>
        <position position="260"/>
    </location>
    <ligand>
        <name>ATP</name>
        <dbReference type="ChEBI" id="CHEBI:30616"/>
    </ligand>
</feature>
<dbReference type="PANTHER" id="PTHR13504:SF38">
    <property type="entry name" value="FIDO DOMAIN-CONTAINING PROTEIN"/>
    <property type="match status" value="1"/>
</dbReference>
<dbReference type="Gene3D" id="1.10.3290.10">
    <property type="entry name" value="Fido-like domain"/>
    <property type="match status" value="1"/>
</dbReference>
<evidence type="ECO:0000259" key="4">
    <source>
        <dbReference type="PROSITE" id="PS51459"/>
    </source>
</evidence>
<dbReference type="GO" id="GO:0005524">
    <property type="term" value="F:ATP binding"/>
    <property type="evidence" value="ECO:0007669"/>
    <property type="project" value="UniProtKB-KW"/>
</dbReference>
<comment type="caution">
    <text evidence="5">The sequence shown here is derived from an EMBL/GenBank/DDBJ whole genome shotgun (WGS) entry which is preliminary data.</text>
</comment>
<dbReference type="InterPro" id="IPR040198">
    <property type="entry name" value="Fido_containing"/>
</dbReference>
<keyword evidence="1" id="KW-0067">ATP-binding</keyword>